<evidence type="ECO:0000313" key="3">
    <source>
        <dbReference type="RefSeq" id="XP_032108971.1"/>
    </source>
</evidence>
<name>A0A6J3FU85_SAPAP</name>
<organism evidence="1 2">
    <name type="scientific">Sapajus apella</name>
    <name type="common">Brown-capped capuchin</name>
    <name type="synonym">Cebus apella</name>
    <dbReference type="NCBI Taxonomy" id="9515"/>
    <lineage>
        <taxon>Eukaryota</taxon>
        <taxon>Metazoa</taxon>
        <taxon>Chordata</taxon>
        <taxon>Craniata</taxon>
        <taxon>Vertebrata</taxon>
        <taxon>Euteleostomi</taxon>
        <taxon>Mammalia</taxon>
        <taxon>Eutheria</taxon>
        <taxon>Euarchontoglires</taxon>
        <taxon>Primates</taxon>
        <taxon>Haplorrhini</taxon>
        <taxon>Platyrrhini</taxon>
        <taxon>Cebidae</taxon>
        <taxon>Cebinae</taxon>
        <taxon>Sapajus</taxon>
    </lineage>
</organism>
<proteinExistence type="predicted"/>
<dbReference type="CTD" id="7978"/>
<accession>A0A6J3FU85</accession>
<protein>
    <submittedName>
        <fullName evidence="2 3">Transcription termination factor 1, mitochondrial isoform X2</fullName>
    </submittedName>
</protein>
<reference evidence="2 3" key="1">
    <citation type="submission" date="2025-04" db="UniProtKB">
        <authorList>
            <consortium name="RefSeq"/>
        </authorList>
    </citation>
    <scope>IDENTIFICATION</scope>
    <source>
        <tissue evidence="2 3">Blood</tissue>
    </source>
</reference>
<keyword evidence="1" id="KW-1185">Reference proteome</keyword>
<dbReference type="RefSeq" id="XP_032108971.1">
    <property type="nucleotide sequence ID" value="XM_032253080.1"/>
</dbReference>
<dbReference type="AlphaFoldDB" id="A0A6J3FU85"/>
<sequence>MGRFWLAPEIQALSPTGPMASCLWKKNRHSMQTKDHSLKIKKPELHEVKRLDQGHRARTRQSQDLNCHIWMILKSTFFACLQSRSHVEVLYEKST</sequence>
<gene>
    <name evidence="2 3" type="primary">MTERF1</name>
</gene>
<evidence type="ECO:0000313" key="2">
    <source>
        <dbReference type="RefSeq" id="XP_032108970.1"/>
    </source>
</evidence>
<dbReference type="Proteomes" id="UP000504640">
    <property type="component" value="Unplaced"/>
</dbReference>
<dbReference type="GeneID" id="116533337"/>
<dbReference type="RefSeq" id="XP_032108970.1">
    <property type="nucleotide sequence ID" value="XM_032253079.1"/>
</dbReference>
<evidence type="ECO:0000313" key="1">
    <source>
        <dbReference type="Proteomes" id="UP000504640"/>
    </source>
</evidence>